<dbReference type="GO" id="GO:0005829">
    <property type="term" value="C:cytosol"/>
    <property type="evidence" value="ECO:0007669"/>
    <property type="project" value="TreeGrafter"/>
</dbReference>
<dbReference type="Proteomes" id="UP000654279">
    <property type="component" value="Unassembled WGS sequence"/>
</dbReference>
<dbReference type="AlphaFoldDB" id="A0A926CXR9"/>
<dbReference type="RefSeq" id="WP_249283997.1">
    <property type="nucleotide sequence ID" value="NZ_JACRSO010000001.1"/>
</dbReference>
<keyword evidence="2" id="KW-1185">Reference proteome</keyword>
<dbReference type="NCBIfam" id="TIGR01484">
    <property type="entry name" value="HAD-SF-IIB"/>
    <property type="match status" value="1"/>
</dbReference>
<accession>A0A926CXR9</accession>
<evidence type="ECO:0000313" key="2">
    <source>
        <dbReference type="Proteomes" id="UP000654279"/>
    </source>
</evidence>
<dbReference type="GO" id="GO:0016791">
    <property type="term" value="F:phosphatase activity"/>
    <property type="evidence" value="ECO:0007669"/>
    <property type="project" value="UniProtKB-ARBA"/>
</dbReference>
<evidence type="ECO:0000313" key="1">
    <source>
        <dbReference type="EMBL" id="MBC8527919.1"/>
    </source>
</evidence>
<dbReference type="InterPro" id="IPR006379">
    <property type="entry name" value="HAD-SF_hydro_IIB"/>
</dbReference>
<reference evidence="1" key="1">
    <citation type="submission" date="2020-08" db="EMBL/GenBank/DDBJ databases">
        <title>Genome public.</title>
        <authorList>
            <person name="Liu C."/>
            <person name="Sun Q."/>
        </authorList>
    </citation>
    <scope>NUCLEOTIDE SEQUENCE</scope>
    <source>
        <strain evidence="1">NSJ-44</strain>
    </source>
</reference>
<dbReference type="SUPFAM" id="SSF56784">
    <property type="entry name" value="HAD-like"/>
    <property type="match status" value="1"/>
</dbReference>
<dbReference type="PANTHER" id="PTHR10000:SF25">
    <property type="entry name" value="PHOSPHATASE YKRA-RELATED"/>
    <property type="match status" value="1"/>
</dbReference>
<dbReference type="GO" id="GO:0000287">
    <property type="term" value="F:magnesium ion binding"/>
    <property type="evidence" value="ECO:0007669"/>
    <property type="project" value="TreeGrafter"/>
</dbReference>
<dbReference type="InterPro" id="IPR023214">
    <property type="entry name" value="HAD_sf"/>
</dbReference>
<keyword evidence="1" id="KW-0378">Hydrolase</keyword>
<organism evidence="1 2">
    <name type="scientific">Luoshenia tenuis</name>
    <dbReference type="NCBI Taxonomy" id="2763654"/>
    <lineage>
        <taxon>Bacteria</taxon>
        <taxon>Bacillati</taxon>
        <taxon>Bacillota</taxon>
        <taxon>Clostridia</taxon>
        <taxon>Christensenellales</taxon>
        <taxon>Christensenellaceae</taxon>
        <taxon>Luoshenia</taxon>
    </lineage>
</organism>
<proteinExistence type="predicted"/>
<sequence length="254" mass="28257">MDKKYFFFDIDGTLCYGLSRTVPASTQACLAQLRAAGHFVSIATGRLQKDALAIAQRIGISTLVADGGNSVTLNGRLLSMESLPVPACVRFIRQLEQKGIPWAAVIHNELEQVTPDGRYRRAIARDYFGIVEDPAFDYTAQPAFYKLMVACSPEWESSIDFGTLPHVRYTPDRLMIEPTSKADGIKKMMDALDAPYSDVVVFGDGMNDIQMFGDQWFSIAMGNACPELKALADYVTDRCDRDGIWNACKRFGWI</sequence>
<name>A0A926CXR9_9FIRM</name>
<dbReference type="EMBL" id="JACRSO010000001">
    <property type="protein sequence ID" value="MBC8527919.1"/>
    <property type="molecule type" value="Genomic_DNA"/>
</dbReference>
<dbReference type="Gene3D" id="3.30.1240.10">
    <property type="match status" value="1"/>
</dbReference>
<dbReference type="Pfam" id="PF08282">
    <property type="entry name" value="Hydrolase_3"/>
    <property type="match status" value="1"/>
</dbReference>
<comment type="caution">
    <text evidence="1">The sequence shown here is derived from an EMBL/GenBank/DDBJ whole genome shotgun (WGS) entry which is preliminary data.</text>
</comment>
<protein>
    <submittedName>
        <fullName evidence="1">HAD-IIB family hydrolase</fullName>
    </submittedName>
</protein>
<dbReference type="Gene3D" id="3.40.50.1000">
    <property type="entry name" value="HAD superfamily/HAD-like"/>
    <property type="match status" value="1"/>
</dbReference>
<dbReference type="InterPro" id="IPR036412">
    <property type="entry name" value="HAD-like_sf"/>
</dbReference>
<gene>
    <name evidence="1" type="ORF">H8699_00515</name>
</gene>
<dbReference type="PANTHER" id="PTHR10000">
    <property type="entry name" value="PHOSPHOSERINE PHOSPHATASE"/>
    <property type="match status" value="1"/>
</dbReference>